<accession>A0A2I1KU86</accession>
<feature type="region of interest" description="Disordered" evidence="1">
    <location>
        <begin position="159"/>
        <end position="179"/>
    </location>
</feature>
<dbReference type="Pfam" id="PF14258">
    <property type="entry name" value="DUF4350"/>
    <property type="match status" value="1"/>
</dbReference>
<dbReference type="AlphaFoldDB" id="A0A2I1KU86"/>
<feature type="region of interest" description="Disordered" evidence="1">
    <location>
        <begin position="1"/>
        <end position="24"/>
    </location>
</feature>
<keyword evidence="2" id="KW-1133">Transmembrane helix</keyword>
<dbReference type="Proteomes" id="UP000234778">
    <property type="component" value="Unassembled WGS sequence"/>
</dbReference>
<evidence type="ECO:0000313" key="4">
    <source>
        <dbReference type="EMBL" id="PKY99174.1"/>
    </source>
</evidence>
<evidence type="ECO:0000259" key="3">
    <source>
        <dbReference type="Pfam" id="PF14258"/>
    </source>
</evidence>
<keyword evidence="2" id="KW-0812">Transmembrane</keyword>
<evidence type="ECO:0000313" key="5">
    <source>
        <dbReference type="Proteomes" id="UP000234778"/>
    </source>
</evidence>
<protein>
    <submittedName>
        <fullName evidence="4">DUF4350 domain-containing protein</fullName>
    </submittedName>
</protein>
<gene>
    <name evidence="4" type="ORF">CYJ26_03340</name>
</gene>
<dbReference type="RefSeq" id="WP_101637948.1">
    <property type="nucleotide sequence ID" value="NZ_PKHA01000002.1"/>
</dbReference>
<feature type="compositionally biased region" description="Polar residues" evidence="1">
    <location>
        <begin position="1"/>
        <end position="21"/>
    </location>
</feature>
<dbReference type="InterPro" id="IPR025646">
    <property type="entry name" value="DUF4350"/>
</dbReference>
<dbReference type="GeneID" id="81707969"/>
<dbReference type="EMBL" id="PKHA01000002">
    <property type="protein sequence ID" value="PKY99174.1"/>
    <property type="molecule type" value="Genomic_DNA"/>
</dbReference>
<feature type="transmembrane region" description="Helical" evidence="2">
    <location>
        <begin position="39"/>
        <end position="56"/>
    </location>
</feature>
<sequence length="418" mass="43495">MSTASVRSQTPAPSSPTSLDDSQVVGETWRARVRRWRPLLLALAVFVVISVATALMRPSVSKVPYALDNPGSNGAQALGALLREEGVSPRTVRSVSEVLQATAGSSGASDSSQRVTVALIHAGQLSASERSALARSGADVTVIGSTYEDLTGLTELVPSGVSSSTGKRLPPQCSDPDAQAAQSLDGIAGSLALSDDVAAGSPAPDGVVACFPVSAEGDYAYVVAPLEGGGTLRVISDASVVTNDRLAQEGNAALGVRALGHHETLLWMDASHKAALTVWNPGSLPAWLSVTGFQALLALGVLALVRGRRFGRLVDEDLPVLVRATETTRGRARLYHLVGDRHRAARALRAGTARRLGHRLGVPASAEPGTLVEAVASATGHSQRQVHQLLYGPVPDSNRSLADLASQLDHLESEVSHR</sequence>
<evidence type="ECO:0000256" key="1">
    <source>
        <dbReference type="SAM" id="MobiDB-lite"/>
    </source>
</evidence>
<name>A0A2I1KU86_9ACTO</name>
<organism evidence="4 5">
    <name type="scientific">Actinomyces urogenitalis</name>
    <dbReference type="NCBI Taxonomy" id="103621"/>
    <lineage>
        <taxon>Bacteria</taxon>
        <taxon>Bacillati</taxon>
        <taxon>Actinomycetota</taxon>
        <taxon>Actinomycetes</taxon>
        <taxon>Actinomycetales</taxon>
        <taxon>Actinomycetaceae</taxon>
        <taxon>Actinomyces</taxon>
    </lineage>
</organism>
<keyword evidence="2" id="KW-0472">Membrane</keyword>
<reference evidence="4 5" key="1">
    <citation type="submission" date="2017-12" db="EMBL/GenBank/DDBJ databases">
        <title>Phylogenetic diversity of female urinary microbiome.</title>
        <authorList>
            <person name="Thomas-White K."/>
            <person name="Wolfe A.J."/>
        </authorList>
    </citation>
    <scope>NUCLEOTIDE SEQUENCE [LARGE SCALE GENOMIC DNA]</scope>
    <source>
        <strain evidence="4 5">UMB0319</strain>
    </source>
</reference>
<comment type="caution">
    <text evidence="4">The sequence shown here is derived from an EMBL/GenBank/DDBJ whole genome shotgun (WGS) entry which is preliminary data.</text>
</comment>
<proteinExistence type="predicted"/>
<feature type="domain" description="DUF4350" evidence="3">
    <location>
        <begin position="68"/>
        <end position="256"/>
    </location>
</feature>
<evidence type="ECO:0000256" key="2">
    <source>
        <dbReference type="SAM" id="Phobius"/>
    </source>
</evidence>